<dbReference type="GO" id="GO:0003677">
    <property type="term" value="F:DNA binding"/>
    <property type="evidence" value="ECO:0007669"/>
    <property type="project" value="InterPro"/>
</dbReference>
<organism evidence="2 3">
    <name type="scientific">Thiocapsa rosea</name>
    <dbReference type="NCBI Taxonomy" id="69360"/>
    <lineage>
        <taxon>Bacteria</taxon>
        <taxon>Pseudomonadati</taxon>
        <taxon>Pseudomonadota</taxon>
        <taxon>Gammaproteobacteria</taxon>
        <taxon>Chromatiales</taxon>
        <taxon>Chromatiaceae</taxon>
        <taxon>Thiocapsa</taxon>
    </lineage>
</organism>
<dbReference type="AlphaFoldDB" id="A0A495UNQ2"/>
<dbReference type="Gene3D" id="1.10.260.40">
    <property type="entry name" value="lambda repressor-like DNA-binding domains"/>
    <property type="match status" value="1"/>
</dbReference>
<gene>
    <name evidence="2" type="ORF">BDD21_5444</name>
</gene>
<dbReference type="PROSITE" id="PS50943">
    <property type="entry name" value="HTH_CROC1"/>
    <property type="match status" value="1"/>
</dbReference>
<accession>A0A495UNQ2</accession>
<comment type="caution">
    <text evidence="2">The sequence shown here is derived from an EMBL/GenBank/DDBJ whole genome shotgun (WGS) entry which is preliminary data.</text>
</comment>
<dbReference type="Pfam" id="PF01381">
    <property type="entry name" value="HTH_3"/>
    <property type="match status" value="1"/>
</dbReference>
<dbReference type="SMART" id="SM00530">
    <property type="entry name" value="HTH_XRE"/>
    <property type="match status" value="1"/>
</dbReference>
<dbReference type="Proteomes" id="UP000274556">
    <property type="component" value="Unassembled WGS sequence"/>
</dbReference>
<protein>
    <submittedName>
        <fullName evidence="2">Helix-turn-helix protein</fullName>
    </submittedName>
</protein>
<reference evidence="2 3" key="1">
    <citation type="submission" date="2018-10" db="EMBL/GenBank/DDBJ databases">
        <title>Genomic Encyclopedia of Archaeal and Bacterial Type Strains, Phase II (KMG-II): from individual species to whole genera.</title>
        <authorList>
            <person name="Goeker M."/>
        </authorList>
    </citation>
    <scope>NUCLEOTIDE SEQUENCE [LARGE SCALE GENOMIC DNA]</scope>
    <source>
        <strain evidence="2 3">DSM 235</strain>
    </source>
</reference>
<dbReference type="SUPFAM" id="SSF47413">
    <property type="entry name" value="lambda repressor-like DNA-binding domains"/>
    <property type="match status" value="1"/>
</dbReference>
<dbReference type="EMBL" id="RBXL01000002">
    <property type="protein sequence ID" value="RKT37933.1"/>
    <property type="molecule type" value="Genomic_DNA"/>
</dbReference>
<keyword evidence="3" id="KW-1185">Reference proteome</keyword>
<evidence type="ECO:0000313" key="2">
    <source>
        <dbReference type="EMBL" id="RKT37933.1"/>
    </source>
</evidence>
<feature type="domain" description="HTH cro/C1-type" evidence="1">
    <location>
        <begin position="15"/>
        <end position="72"/>
    </location>
</feature>
<dbReference type="InterPro" id="IPR010982">
    <property type="entry name" value="Lambda_DNA-bd_dom_sf"/>
</dbReference>
<evidence type="ECO:0000259" key="1">
    <source>
        <dbReference type="PROSITE" id="PS50943"/>
    </source>
</evidence>
<sequence length="122" mass="13336">MLEKEELSAAIGLRLRVERHRLGLSLSQLSVLTLDKIAKSRISNYEQGIRRMGLEEAVILAHALGDVSPAYLLCLVDRDPLTVAEHNLLARFRASDKSGQAMIVATAEAEAERSDGRQAQAA</sequence>
<dbReference type="InterPro" id="IPR001387">
    <property type="entry name" value="Cro/C1-type_HTH"/>
</dbReference>
<name>A0A495UNQ2_9GAMM</name>
<proteinExistence type="predicted"/>
<evidence type="ECO:0000313" key="3">
    <source>
        <dbReference type="Proteomes" id="UP000274556"/>
    </source>
</evidence>
<dbReference type="CDD" id="cd00093">
    <property type="entry name" value="HTH_XRE"/>
    <property type="match status" value="1"/>
</dbReference>